<dbReference type="PANTHER" id="PTHR24067">
    <property type="entry name" value="UBIQUITIN-CONJUGATING ENZYME E2"/>
    <property type="match status" value="1"/>
</dbReference>
<evidence type="ECO:0000313" key="4">
    <source>
        <dbReference type="EMBL" id="KZZ95638.1"/>
    </source>
</evidence>
<protein>
    <submittedName>
        <fullName evidence="4">Ubiquitin-conjugating enzyme/RWD-like protein</fullName>
    </submittedName>
</protein>
<feature type="domain" description="UBC core" evidence="3">
    <location>
        <begin position="1"/>
        <end position="152"/>
    </location>
</feature>
<proteinExistence type="predicted"/>
<feature type="region of interest" description="Disordered" evidence="2">
    <location>
        <begin position="1"/>
        <end position="25"/>
    </location>
</feature>
<organism evidence="4 5">
    <name type="scientific">Ascosphaera apis ARSEF 7405</name>
    <dbReference type="NCBI Taxonomy" id="392613"/>
    <lineage>
        <taxon>Eukaryota</taxon>
        <taxon>Fungi</taxon>
        <taxon>Dikarya</taxon>
        <taxon>Ascomycota</taxon>
        <taxon>Pezizomycotina</taxon>
        <taxon>Eurotiomycetes</taxon>
        <taxon>Eurotiomycetidae</taxon>
        <taxon>Onygenales</taxon>
        <taxon>Ascosphaeraceae</taxon>
        <taxon>Ascosphaera</taxon>
    </lineage>
</organism>
<sequence>MAARRLMREAQELSSTSPSASPDFTAQPVSDSNLYEWHFTIAGPPSTPYASGTYHGRITLPAQYPLRPPSFRFLTPSGRFEVNREICLSISGHHEETWQPAWGIRTALLAIGVFMESESAGQLGGIDASDEVRRDWASKSRTWKCDVCGKTNQQIMDDWRQELHDNGIGVEKPEDDDSKTAGDVDRTTPQTEKEKGEGEETKSVREDATGSSEDLSRHSDVLSASSSNPPATAALNTVIATQSQPQPQLQQEPPRQSVQVEPLTEDKLLDLAITGVFISLLLMILKKAFF</sequence>
<dbReference type="OrthoDB" id="1158011at2759"/>
<keyword evidence="5" id="KW-1185">Reference proteome</keyword>
<gene>
    <name evidence="4" type="ORF">AAP_01314</name>
</gene>
<feature type="compositionally biased region" description="Low complexity" evidence="2">
    <location>
        <begin position="222"/>
        <end position="231"/>
    </location>
</feature>
<dbReference type="Gene3D" id="3.10.110.10">
    <property type="entry name" value="Ubiquitin Conjugating Enzyme"/>
    <property type="match status" value="1"/>
</dbReference>
<evidence type="ECO:0000256" key="2">
    <source>
        <dbReference type="SAM" id="MobiDB-lite"/>
    </source>
</evidence>
<dbReference type="PROSITE" id="PS50127">
    <property type="entry name" value="UBC_2"/>
    <property type="match status" value="1"/>
</dbReference>
<dbReference type="SMART" id="SM00212">
    <property type="entry name" value="UBCc"/>
    <property type="match status" value="1"/>
</dbReference>
<evidence type="ECO:0000256" key="1">
    <source>
        <dbReference type="ARBA" id="ARBA00022786"/>
    </source>
</evidence>
<dbReference type="Proteomes" id="UP000242877">
    <property type="component" value="Unassembled WGS sequence"/>
</dbReference>
<dbReference type="InterPro" id="IPR016135">
    <property type="entry name" value="UBQ-conjugating_enzyme/RWD"/>
</dbReference>
<accession>A0A168BRD1</accession>
<evidence type="ECO:0000313" key="5">
    <source>
        <dbReference type="Proteomes" id="UP000242877"/>
    </source>
</evidence>
<comment type="caution">
    <text evidence="4">The sequence shown here is derived from an EMBL/GenBank/DDBJ whole genome shotgun (WGS) entry which is preliminary data.</text>
</comment>
<dbReference type="VEuPathDB" id="FungiDB:AAP_01314"/>
<feature type="region of interest" description="Disordered" evidence="2">
    <location>
        <begin position="167"/>
        <end position="231"/>
    </location>
</feature>
<feature type="compositionally biased region" description="Basic and acidic residues" evidence="2">
    <location>
        <begin position="1"/>
        <end position="11"/>
    </location>
</feature>
<dbReference type="Pfam" id="PF00179">
    <property type="entry name" value="UQ_con"/>
    <property type="match status" value="1"/>
</dbReference>
<dbReference type="AlphaFoldDB" id="A0A168BRD1"/>
<reference evidence="4 5" key="1">
    <citation type="journal article" date="2016" name="Genome Biol. Evol.">
        <title>Divergent and convergent evolution of fungal pathogenicity.</title>
        <authorList>
            <person name="Shang Y."/>
            <person name="Xiao G."/>
            <person name="Zheng P."/>
            <person name="Cen K."/>
            <person name="Zhan S."/>
            <person name="Wang C."/>
        </authorList>
    </citation>
    <scope>NUCLEOTIDE SEQUENCE [LARGE SCALE GENOMIC DNA]</scope>
    <source>
        <strain evidence="4 5">ARSEF 7405</strain>
    </source>
</reference>
<dbReference type="SUPFAM" id="SSF54495">
    <property type="entry name" value="UBC-like"/>
    <property type="match status" value="1"/>
</dbReference>
<evidence type="ECO:0000259" key="3">
    <source>
        <dbReference type="PROSITE" id="PS50127"/>
    </source>
</evidence>
<feature type="compositionally biased region" description="Basic and acidic residues" evidence="2">
    <location>
        <begin position="178"/>
        <end position="220"/>
    </location>
</feature>
<feature type="compositionally biased region" description="Polar residues" evidence="2">
    <location>
        <begin position="12"/>
        <end position="25"/>
    </location>
</feature>
<name>A0A168BRD1_9EURO</name>
<dbReference type="EMBL" id="AZGZ01000004">
    <property type="protein sequence ID" value="KZZ95638.1"/>
    <property type="molecule type" value="Genomic_DNA"/>
</dbReference>
<dbReference type="InterPro" id="IPR000608">
    <property type="entry name" value="UBC"/>
</dbReference>
<keyword evidence="1" id="KW-0833">Ubl conjugation pathway</keyword>
<dbReference type="InterPro" id="IPR050113">
    <property type="entry name" value="Ub_conjugating_enzyme"/>
</dbReference>
<dbReference type="CDD" id="cd23799">
    <property type="entry name" value="UBCc_UBE2J"/>
    <property type="match status" value="1"/>
</dbReference>